<dbReference type="Gene3D" id="3.10.50.40">
    <property type="match status" value="1"/>
</dbReference>
<dbReference type="InterPro" id="IPR046357">
    <property type="entry name" value="PPIase_dom_sf"/>
</dbReference>
<protein>
    <recommendedName>
        <fullName evidence="2 5">peptidylprolyl isomerase</fullName>
        <ecNumber evidence="2 5">5.2.1.8</ecNumber>
    </recommendedName>
</protein>
<dbReference type="eggNOG" id="KOG0552">
    <property type="taxonomic scope" value="Eukaryota"/>
</dbReference>
<proteinExistence type="predicted"/>
<evidence type="ECO:0000256" key="6">
    <source>
        <dbReference type="SAM" id="MobiDB-lite"/>
    </source>
</evidence>
<evidence type="ECO:0000256" key="2">
    <source>
        <dbReference type="ARBA" id="ARBA00013194"/>
    </source>
</evidence>
<dbReference type="AlphaFoldDB" id="S8FES3"/>
<evidence type="ECO:0000259" key="7">
    <source>
        <dbReference type="PROSITE" id="PS50059"/>
    </source>
</evidence>
<feature type="compositionally biased region" description="Polar residues" evidence="6">
    <location>
        <begin position="201"/>
        <end position="211"/>
    </location>
</feature>
<dbReference type="InParanoid" id="S8FES3"/>
<dbReference type="EC" id="5.2.1.8" evidence="2 5"/>
<dbReference type="PANTHER" id="PTHR43811">
    <property type="entry name" value="FKBP-TYPE PEPTIDYL-PROLYL CIS-TRANS ISOMERASE FKPA"/>
    <property type="match status" value="1"/>
</dbReference>
<keyword evidence="9" id="KW-1185">Reference proteome</keyword>
<sequence>MLSTSTYISGVWGKILTPGEAHTHHTELYDVRITHATLGASVAKAKDKGRTQVYITYANQLSTGSATDEERVMLVALSPQKVDHAPLDITLPSGQSFILETTGPSTVHLSGNLVCVETAPVDATSEQPSLDVPVAAFNVPARKKRGRADSESSGRRTPVPMLPVTTPADVVGTSHKKQKTQSLATQPRVSMDVPTKRYTRSESSTSDVNTVDGSASDRATASTSSGLGEAQFNIKDSYPGVGDVTASMGDVVHAKYIICLRDGTAVVTHKDVPVAFRLGDNDILPAIDKGLVGVRVGTERVISIPAEMGYGDKKHGKIPPNSALFFQCKVVISRHAPRKEFAFGASNRLLLHTSPLAHSFAGLYSVRDFYSTATYSPRPAKYASQQQQQNADDTVP</sequence>
<dbReference type="Gene3D" id="2.60.120.340">
    <property type="entry name" value="Nucleoplasmin core domain"/>
    <property type="match status" value="1"/>
</dbReference>
<feature type="region of interest" description="Disordered" evidence="6">
    <location>
        <begin position="141"/>
        <end position="226"/>
    </location>
</feature>
<dbReference type="Proteomes" id="UP000015241">
    <property type="component" value="Unassembled WGS sequence"/>
</dbReference>
<comment type="catalytic activity">
    <reaction evidence="1 5">
        <text>[protein]-peptidylproline (omega=180) = [protein]-peptidylproline (omega=0)</text>
        <dbReference type="Rhea" id="RHEA:16237"/>
        <dbReference type="Rhea" id="RHEA-COMP:10747"/>
        <dbReference type="Rhea" id="RHEA-COMP:10748"/>
        <dbReference type="ChEBI" id="CHEBI:83833"/>
        <dbReference type="ChEBI" id="CHEBI:83834"/>
        <dbReference type="EC" id="5.2.1.8"/>
    </reaction>
</comment>
<dbReference type="STRING" id="743788.S8FES3"/>
<dbReference type="Pfam" id="PF00254">
    <property type="entry name" value="FKBP_C"/>
    <property type="match status" value="1"/>
</dbReference>
<gene>
    <name evidence="8" type="ORF">FOMPIDRAFT_1050083</name>
</gene>
<feature type="compositionally biased region" description="Low complexity" evidence="6">
    <location>
        <begin position="212"/>
        <end position="226"/>
    </location>
</feature>
<dbReference type="InterPro" id="IPR001179">
    <property type="entry name" value="PPIase_FKBP_dom"/>
</dbReference>
<keyword evidence="4 5" id="KW-0413">Isomerase</keyword>
<evidence type="ECO:0000256" key="4">
    <source>
        <dbReference type="ARBA" id="ARBA00023235"/>
    </source>
</evidence>
<dbReference type="SUPFAM" id="SSF54534">
    <property type="entry name" value="FKBP-like"/>
    <property type="match status" value="1"/>
</dbReference>
<evidence type="ECO:0000256" key="3">
    <source>
        <dbReference type="ARBA" id="ARBA00023110"/>
    </source>
</evidence>
<evidence type="ECO:0000313" key="8">
    <source>
        <dbReference type="EMBL" id="EPS99990.1"/>
    </source>
</evidence>
<dbReference type="HOGENOM" id="CLU_022297_3_0_1"/>
<evidence type="ECO:0000313" key="9">
    <source>
        <dbReference type="Proteomes" id="UP000015241"/>
    </source>
</evidence>
<dbReference type="InterPro" id="IPR041232">
    <property type="entry name" value="NPL"/>
</dbReference>
<name>S8FES3_FOMSC</name>
<dbReference type="EMBL" id="KE504152">
    <property type="protein sequence ID" value="EPS99990.1"/>
    <property type="molecule type" value="Genomic_DNA"/>
</dbReference>
<dbReference type="Pfam" id="PF17800">
    <property type="entry name" value="NPL"/>
    <property type="match status" value="1"/>
</dbReference>
<dbReference type="PANTHER" id="PTHR43811:SF19">
    <property type="entry name" value="39 KDA FK506-BINDING NUCLEAR PROTEIN"/>
    <property type="match status" value="1"/>
</dbReference>
<evidence type="ECO:0000256" key="5">
    <source>
        <dbReference type="PROSITE-ProRule" id="PRU00277"/>
    </source>
</evidence>
<organism evidence="8 9">
    <name type="scientific">Fomitopsis schrenkii</name>
    <name type="common">Brown rot fungus</name>
    <dbReference type="NCBI Taxonomy" id="2126942"/>
    <lineage>
        <taxon>Eukaryota</taxon>
        <taxon>Fungi</taxon>
        <taxon>Dikarya</taxon>
        <taxon>Basidiomycota</taxon>
        <taxon>Agaricomycotina</taxon>
        <taxon>Agaricomycetes</taxon>
        <taxon>Polyporales</taxon>
        <taxon>Fomitopsis</taxon>
    </lineage>
</organism>
<evidence type="ECO:0000256" key="1">
    <source>
        <dbReference type="ARBA" id="ARBA00000971"/>
    </source>
</evidence>
<reference evidence="8 9" key="1">
    <citation type="journal article" date="2012" name="Science">
        <title>The Paleozoic origin of enzymatic lignin decomposition reconstructed from 31 fungal genomes.</title>
        <authorList>
            <person name="Floudas D."/>
            <person name="Binder M."/>
            <person name="Riley R."/>
            <person name="Barry K."/>
            <person name="Blanchette R.A."/>
            <person name="Henrissat B."/>
            <person name="Martinez A.T."/>
            <person name="Otillar R."/>
            <person name="Spatafora J.W."/>
            <person name="Yadav J.S."/>
            <person name="Aerts A."/>
            <person name="Benoit I."/>
            <person name="Boyd A."/>
            <person name="Carlson A."/>
            <person name="Copeland A."/>
            <person name="Coutinho P.M."/>
            <person name="de Vries R.P."/>
            <person name="Ferreira P."/>
            <person name="Findley K."/>
            <person name="Foster B."/>
            <person name="Gaskell J."/>
            <person name="Glotzer D."/>
            <person name="Gorecki P."/>
            <person name="Heitman J."/>
            <person name="Hesse C."/>
            <person name="Hori C."/>
            <person name="Igarashi K."/>
            <person name="Jurgens J.A."/>
            <person name="Kallen N."/>
            <person name="Kersten P."/>
            <person name="Kohler A."/>
            <person name="Kuees U."/>
            <person name="Kumar T.K.A."/>
            <person name="Kuo A."/>
            <person name="LaButti K."/>
            <person name="Larrondo L.F."/>
            <person name="Lindquist E."/>
            <person name="Ling A."/>
            <person name="Lombard V."/>
            <person name="Lucas S."/>
            <person name="Lundell T."/>
            <person name="Martin R."/>
            <person name="McLaughlin D.J."/>
            <person name="Morgenstern I."/>
            <person name="Morin E."/>
            <person name="Murat C."/>
            <person name="Nagy L.G."/>
            <person name="Nolan M."/>
            <person name="Ohm R.A."/>
            <person name="Patyshakuliyeva A."/>
            <person name="Rokas A."/>
            <person name="Ruiz-Duenas F.J."/>
            <person name="Sabat G."/>
            <person name="Salamov A."/>
            <person name="Samejima M."/>
            <person name="Schmutz J."/>
            <person name="Slot J.C."/>
            <person name="St John F."/>
            <person name="Stenlid J."/>
            <person name="Sun H."/>
            <person name="Sun S."/>
            <person name="Syed K."/>
            <person name="Tsang A."/>
            <person name="Wiebenga A."/>
            <person name="Young D."/>
            <person name="Pisabarro A."/>
            <person name="Eastwood D.C."/>
            <person name="Martin F."/>
            <person name="Cullen D."/>
            <person name="Grigoriev I.V."/>
            <person name="Hibbett D.S."/>
        </authorList>
    </citation>
    <scope>NUCLEOTIDE SEQUENCE</scope>
    <source>
        <strain evidence="9">FP-58527</strain>
    </source>
</reference>
<dbReference type="OrthoDB" id="3269761at2759"/>
<dbReference type="GO" id="GO:0003755">
    <property type="term" value="F:peptidyl-prolyl cis-trans isomerase activity"/>
    <property type="evidence" value="ECO:0007669"/>
    <property type="project" value="UniProtKB-KW"/>
</dbReference>
<accession>S8FES3</accession>
<dbReference type="PROSITE" id="PS50059">
    <property type="entry name" value="FKBP_PPIASE"/>
    <property type="match status" value="1"/>
</dbReference>
<keyword evidence="3 5" id="KW-0697">Rotamase</keyword>
<feature type="domain" description="PPIase FKBP-type" evidence="7">
    <location>
        <begin position="249"/>
        <end position="334"/>
    </location>
</feature>